<sequence>MTINEYPRLCGGTFFTLVLQALRQRMKAREHYSGDSDGLSDPEVLVGLIRVINPDYADPGKENLKGTANNYKACKTSNSTYMPFDDEQVLSAFDSVVRTDYQTALNGMIGFVNDFLDVGETVHKDVNLVRALIDLIQQDQTIKASDEFYIGPNGEKKKKAALGDLKEVCLPSFLLGVWHYVVMNRRDNAVGKKTYDVWCPSNDRAPRKYTAHMGEGLLDSLTTYTVDTKETITAEVVDEPIEDDASDATGQDTPPVTQQMVNNNPTFFNINISGGNNSFYQHVDKLTINNGGKQDE</sequence>
<protein>
    <submittedName>
        <fullName evidence="2">Uncharacterized protein</fullName>
    </submittedName>
</protein>
<feature type="compositionally biased region" description="Polar residues" evidence="1">
    <location>
        <begin position="248"/>
        <end position="259"/>
    </location>
</feature>
<comment type="caution">
    <text evidence="2">The sequence shown here is derived from an EMBL/GenBank/DDBJ whole genome shotgun (WGS) entry which is preliminary data.</text>
</comment>
<gene>
    <name evidence="2" type="ORF">NE632_06345</name>
</gene>
<accession>A0AAW5KNR9</accession>
<evidence type="ECO:0000313" key="3">
    <source>
        <dbReference type="Proteomes" id="UP001206236"/>
    </source>
</evidence>
<organism evidence="2 3">
    <name type="scientific">Ruminococcus bicirculans</name>
    <name type="common">ex Wegman et al. 2014</name>
    <dbReference type="NCBI Taxonomy" id="1160721"/>
    <lineage>
        <taxon>Bacteria</taxon>
        <taxon>Bacillati</taxon>
        <taxon>Bacillota</taxon>
        <taxon>Clostridia</taxon>
        <taxon>Eubacteriales</taxon>
        <taxon>Oscillospiraceae</taxon>
        <taxon>Ruminococcus</taxon>
    </lineage>
</organism>
<proteinExistence type="predicted"/>
<dbReference type="Proteomes" id="UP001206236">
    <property type="component" value="Unassembled WGS sequence"/>
</dbReference>
<reference evidence="2" key="1">
    <citation type="submission" date="2022-06" db="EMBL/GenBank/DDBJ databases">
        <title>Isolation of gut microbiota from human fecal samples.</title>
        <authorList>
            <person name="Pamer E.G."/>
            <person name="Barat B."/>
            <person name="Waligurski E."/>
            <person name="Medina S."/>
            <person name="Paddock L."/>
            <person name="Mostad J."/>
        </authorList>
    </citation>
    <scope>NUCLEOTIDE SEQUENCE</scope>
    <source>
        <strain evidence="2">DFI.5.57</strain>
    </source>
</reference>
<dbReference type="RefSeq" id="WP_256321922.1">
    <property type="nucleotide sequence ID" value="NZ_JANGCN010000010.1"/>
</dbReference>
<name>A0AAW5KNR9_9FIRM</name>
<dbReference type="AlphaFoldDB" id="A0AAW5KNR9"/>
<evidence type="ECO:0000256" key="1">
    <source>
        <dbReference type="SAM" id="MobiDB-lite"/>
    </source>
</evidence>
<dbReference type="EMBL" id="JANGCN010000010">
    <property type="protein sequence ID" value="MCQ5152927.1"/>
    <property type="molecule type" value="Genomic_DNA"/>
</dbReference>
<feature type="region of interest" description="Disordered" evidence="1">
    <location>
        <begin position="240"/>
        <end position="259"/>
    </location>
</feature>
<evidence type="ECO:0000313" key="2">
    <source>
        <dbReference type="EMBL" id="MCQ5152927.1"/>
    </source>
</evidence>